<evidence type="ECO:0000259" key="3">
    <source>
        <dbReference type="Pfam" id="PF04536"/>
    </source>
</evidence>
<dbReference type="Proteomes" id="UP000501991">
    <property type="component" value="Chromosome"/>
</dbReference>
<dbReference type="RefSeq" id="WP_173764693.1">
    <property type="nucleotide sequence ID" value="NZ_CP048836.1"/>
</dbReference>
<dbReference type="AlphaFoldDB" id="A0A6C1B3U9"/>
<proteinExistence type="predicted"/>
<dbReference type="Pfam" id="PF04536">
    <property type="entry name" value="TPM_phosphatase"/>
    <property type="match status" value="1"/>
</dbReference>
<organism evidence="4 5">
    <name type="scientific">Nitrogeniibacter mangrovi</name>
    <dbReference type="NCBI Taxonomy" id="2016596"/>
    <lineage>
        <taxon>Bacteria</taxon>
        <taxon>Pseudomonadati</taxon>
        <taxon>Pseudomonadota</taxon>
        <taxon>Betaproteobacteria</taxon>
        <taxon>Rhodocyclales</taxon>
        <taxon>Zoogloeaceae</taxon>
        <taxon>Nitrogeniibacter</taxon>
    </lineage>
</organism>
<feature type="signal peptide" evidence="2">
    <location>
        <begin position="1"/>
        <end position="27"/>
    </location>
</feature>
<keyword evidence="1" id="KW-0812">Transmembrane</keyword>
<feature type="transmembrane region" description="Helical" evidence="1">
    <location>
        <begin position="185"/>
        <end position="203"/>
    </location>
</feature>
<dbReference type="KEGG" id="azq:G3580_07660"/>
<dbReference type="InterPro" id="IPR007621">
    <property type="entry name" value="TPM_dom"/>
</dbReference>
<accession>A0A6C1B3U9</accession>
<sequence length="297" mass="30311">MRADSRSGGLRAWLLLALALLAFAAGAQTLQPVPALQARVTDLTRTLSAGQRQALELRLSALEQEKGSQIGVLIVSTTRPEAIEQYGIRVVDAWKLGRKGVDDGALLLVAKDDHRVRIEVGRGLEGAIPDAYAKRIIAEQITPLFRQGQFYEGIDAGVAALTGLVNGEPLPAPRGERHVSRGFDLGDLLFTTLFVAIVIGPVLRAIFGRLFGGGVAGVLGAGFWYVQTSLLGMAGVGALVAGLIVLLSGGRGGSGPWTTGSGHGGGFGSHSGGWSGGGGGFSGGGGGFSGGGASGSW</sequence>
<evidence type="ECO:0000256" key="2">
    <source>
        <dbReference type="SAM" id="SignalP"/>
    </source>
</evidence>
<keyword evidence="1" id="KW-1133">Transmembrane helix</keyword>
<keyword evidence="1" id="KW-0472">Membrane</keyword>
<dbReference type="PANTHER" id="PTHR30373:SF2">
    <property type="entry name" value="UPF0603 PROTEIN YGCG"/>
    <property type="match status" value="1"/>
</dbReference>
<keyword evidence="5" id="KW-1185">Reference proteome</keyword>
<dbReference type="Gene3D" id="3.10.310.50">
    <property type="match status" value="1"/>
</dbReference>
<protein>
    <submittedName>
        <fullName evidence="4">YgcG family protein</fullName>
    </submittedName>
</protein>
<evidence type="ECO:0000313" key="4">
    <source>
        <dbReference type="EMBL" id="QID17528.1"/>
    </source>
</evidence>
<reference evidence="4 5" key="1">
    <citation type="submission" date="2020-02" db="EMBL/GenBank/DDBJ databases">
        <title>Nitrogenibacter mangrovi gen. nov., sp. nov. isolated from mangrove sediment, a denitrifying betaproteobacterium.</title>
        <authorList>
            <person name="Liao H."/>
            <person name="Tian Y."/>
        </authorList>
    </citation>
    <scope>NUCLEOTIDE SEQUENCE [LARGE SCALE GENOMIC DNA]</scope>
    <source>
        <strain evidence="4 5">M9-3-2</strain>
    </source>
</reference>
<feature type="chain" id="PRO_5025654900" evidence="2">
    <location>
        <begin position="28"/>
        <end position="297"/>
    </location>
</feature>
<feature type="domain" description="TPM" evidence="3">
    <location>
        <begin position="40"/>
        <end position="162"/>
    </location>
</feature>
<evidence type="ECO:0000256" key="1">
    <source>
        <dbReference type="SAM" id="Phobius"/>
    </source>
</evidence>
<evidence type="ECO:0000313" key="5">
    <source>
        <dbReference type="Proteomes" id="UP000501991"/>
    </source>
</evidence>
<dbReference type="EMBL" id="CP048836">
    <property type="protein sequence ID" value="QID17528.1"/>
    <property type="molecule type" value="Genomic_DNA"/>
</dbReference>
<gene>
    <name evidence="4" type="ORF">G3580_07660</name>
</gene>
<feature type="transmembrane region" description="Helical" evidence="1">
    <location>
        <begin position="232"/>
        <end position="249"/>
    </location>
</feature>
<dbReference type="PANTHER" id="PTHR30373">
    <property type="entry name" value="UPF0603 PROTEIN YGCG"/>
    <property type="match status" value="1"/>
</dbReference>
<name>A0A6C1B3U9_9RHOO</name>
<keyword evidence="2" id="KW-0732">Signal</keyword>